<dbReference type="PROSITE" id="PS51471">
    <property type="entry name" value="FE2OG_OXY"/>
    <property type="match status" value="1"/>
</dbReference>
<comment type="caution">
    <text evidence="3">The sequence shown here is derived from an EMBL/GenBank/DDBJ whole genome shotgun (WGS) entry which is preliminary data.</text>
</comment>
<dbReference type="Proteomes" id="UP001556367">
    <property type="component" value="Unassembled WGS sequence"/>
</dbReference>
<gene>
    <name evidence="3" type="ORF">HGRIS_003897</name>
</gene>
<evidence type="ECO:0000259" key="2">
    <source>
        <dbReference type="PROSITE" id="PS51471"/>
    </source>
</evidence>
<sequence length="457" mass="50618">MSDTTEVTEPTTPPLEVPPQLEMLRSAIKDSPVYYSGLLPVPDVGLPLFYKGNGTTDCFDVTKATEEDLDKLVSACQAATFGVGQKDVLDETYRKAGKLDTQNFAMNLDISQLGLIDRIRTELLEGKNGRKGIKAELYKLNVYGKGSFFKSHKDTPRAQNMFGSLVLVFPTPHDGGSLVLRHGDKEWTFDSANLLGEEKRPSIAFASFFGDVDHEVSPVKSGHRVTLTYNLYFTEKESPVQRPSPSSVTNNATEFKKVLELVLKDPSFLPEGGTLGFKLRHQYPTSVGAASDSSDSDSSDTDATADIPISYLKGTDAAITRALRSFGIRPHVKLLYHFDYDAAGIPEYAMLDGVPKWFNGMHCESSWEAVTQYSRPKGQPAQTLNPQPPYYNIDEEEFRIKDAIGIWWVDEPAKPGRECHVATPFVALGNEPGMEYTYGDYVLLATVDKYEERVPAV</sequence>
<reference evidence="4" key="1">
    <citation type="submission" date="2024-06" db="EMBL/GenBank/DDBJ databases">
        <title>Multi-omics analyses provide insights into the biosynthesis of the anticancer antibiotic pleurotin in Hohenbuehelia grisea.</title>
        <authorList>
            <person name="Weaver J.A."/>
            <person name="Alberti F."/>
        </authorList>
    </citation>
    <scope>NUCLEOTIDE SEQUENCE [LARGE SCALE GENOMIC DNA]</scope>
    <source>
        <strain evidence="4">T-177</strain>
    </source>
</reference>
<dbReference type="InterPro" id="IPR005123">
    <property type="entry name" value="Oxoglu/Fe-dep_dioxygenase_dom"/>
</dbReference>
<accession>A0ABR3JHH2</accession>
<proteinExistence type="inferred from homology"/>
<keyword evidence="1" id="KW-0479">Metal-binding</keyword>
<feature type="domain" description="Fe2OG dioxygenase" evidence="2">
    <location>
        <begin position="134"/>
        <end position="236"/>
    </location>
</feature>
<evidence type="ECO:0000313" key="4">
    <source>
        <dbReference type="Proteomes" id="UP001556367"/>
    </source>
</evidence>
<protein>
    <recommendedName>
        <fullName evidence="2">Fe2OG dioxygenase domain-containing protein</fullName>
    </recommendedName>
</protein>
<dbReference type="EMBL" id="JASNQZ010000007">
    <property type="protein sequence ID" value="KAL0954967.1"/>
    <property type="molecule type" value="Genomic_DNA"/>
</dbReference>
<dbReference type="Gene3D" id="2.60.120.620">
    <property type="entry name" value="q2cbj1_9rhob like domain"/>
    <property type="match status" value="1"/>
</dbReference>
<evidence type="ECO:0000313" key="3">
    <source>
        <dbReference type="EMBL" id="KAL0954967.1"/>
    </source>
</evidence>
<dbReference type="InterPro" id="IPR044862">
    <property type="entry name" value="Pro_4_hyd_alph_FE2OG_OXY"/>
</dbReference>
<comment type="similarity">
    <text evidence="1">Belongs to the iron/ascorbate-dependent oxidoreductase family.</text>
</comment>
<evidence type="ECO:0000256" key="1">
    <source>
        <dbReference type="RuleBase" id="RU003682"/>
    </source>
</evidence>
<dbReference type="PANTHER" id="PTHR33099:SF14">
    <property type="entry name" value="PROLYL 4-HYDROXYLASE ALPHA SUBUNIT FE(2+) 2OG DIOXYGENASE DOMAIN-CONTAINING PROTEIN"/>
    <property type="match status" value="1"/>
</dbReference>
<dbReference type="PANTHER" id="PTHR33099">
    <property type="entry name" value="FE2OG DIOXYGENASE DOMAIN-CONTAINING PROTEIN"/>
    <property type="match status" value="1"/>
</dbReference>
<dbReference type="Pfam" id="PF13640">
    <property type="entry name" value="2OG-FeII_Oxy_3"/>
    <property type="match status" value="1"/>
</dbReference>
<keyword evidence="4" id="KW-1185">Reference proteome</keyword>
<name>A0ABR3JHH2_9AGAR</name>
<keyword evidence="1" id="KW-0560">Oxidoreductase</keyword>
<organism evidence="3 4">
    <name type="scientific">Hohenbuehelia grisea</name>
    <dbReference type="NCBI Taxonomy" id="104357"/>
    <lineage>
        <taxon>Eukaryota</taxon>
        <taxon>Fungi</taxon>
        <taxon>Dikarya</taxon>
        <taxon>Basidiomycota</taxon>
        <taxon>Agaricomycotina</taxon>
        <taxon>Agaricomycetes</taxon>
        <taxon>Agaricomycetidae</taxon>
        <taxon>Agaricales</taxon>
        <taxon>Pleurotineae</taxon>
        <taxon>Pleurotaceae</taxon>
        <taxon>Hohenbuehelia</taxon>
    </lineage>
</organism>
<keyword evidence="1" id="KW-0408">Iron</keyword>